<accession>A0A6A6QDD7</accession>
<gene>
    <name evidence="1" type="ORF">BU16DRAFT_566324</name>
</gene>
<evidence type="ECO:0000313" key="2">
    <source>
        <dbReference type="Proteomes" id="UP000799750"/>
    </source>
</evidence>
<evidence type="ECO:0000313" key="1">
    <source>
        <dbReference type="EMBL" id="KAF2490292.1"/>
    </source>
</evidence>
<dbReference type="EMBL" id="MU004197">
    <property type="protein sequence ID" value="KAF2490292.1"/>
    <property type="molecule type" value="Genomic_DNA"/>
</dbReference>
<proteinExistence type="predicted"/>
<protein>
    <submittedName>
        <fullName evidence="1">Uncharacterized protein</fullName>
    </submittedName>
</protein>
<reference evidence="1" key="1">
    <citation type="journal article" date="2020" name="Stud. Mycol.">
        <title>101 Dothideomycetes genomes: a test case for predicting lifestyles and emergence of pathogens.</title>
        <authorList>
            <person name="Haridas S."/>
            <person name="Albert R."/>
            <person name="Binder M."/>
            <person name="Bloem J."/>
            <person name="Labutti K."/>
            <person name="Salamov A."/>
            <person name="Andreopoulos B."/>
            <person name="Baker S."/>
            <person name="Barry K."/>
            <person name="Bills G."/>
            <person name="Bluhm B."/>
            <person name="Cannon C."/>
            <person name="Castanera R."/>
            <person name="Culley D."/>
            <person name="Daum C."/>
            <person name="Ezra D."/>
            <person name="Gonzalez J."/>
            <person name="Henrissat B."/>
            <person name="Kuo A."/>
            <person name="Liang C."/>
            <person name="Lipzen A."/>
            <person name="Lutzoni F."/>
            <person name="Magnuson J."/>
            <person name="Mondo S."/>
            <person name="Nolan M."/>
            <person name="Ohm R."/>
            <person name="Pangilinan J."/>
            <person name="Park H.-J."/>
            <person name="Ramirez L."/>
            <person name="Alfaro M."/>
            <person name="Sun H."/>
            <person name="Tritt A."/>
            <person name="Yoshinaga Y."/>
            <person name="Zwiers L.-H."/>
            <person name="Turgeon B."/>
            <person name="Goodwin S."/>
            <person name="Spatafora J."/>
            <person name="Crous P."/>
            <person name="Grigoriev I."/>
        </authorList>
    </citation>
    <scope>NUCLEOTIDE SEQUENCE</scope>
    <source>
        <strain evidence="1">CBS 269.34</strain>
    </source>
</reference>
<name>A0A6A6QDD7_9PEZI</name>
<keyword evidence="2" id="KW-1185">Reference proteome</keyword>
<sequence>MTQVSFAALSATDLNFPEPIQRLLFFSVVTQDPHRKHRHLCSGLSFRCMLYLVPRRLNLCTQPACLDPWPNYQKRIVSPSDMGLPMTDPHGISFAAVPSGSWMWLCSPSPRYFLWNLALLLTTPCLLLLVDSSALPLDDRRDAVNGARKSPMGGTEGMG</sequence>
<dbReference type="AlphaFoldDB" id="A0A6A6QDD7"/>
<dbReference type="Proteomes" id="UP000799750">
    <property type="component" value="Unassembled WGS sequence"/>
</dbReference>
<organism evidence="1 2">
    <name type="scientific">Lophium mytilinum</name>
    <dbReference type="NCBI Taxonomy" id="390894"/>
    <lineage>
        <taxon>Eukaryota</taxon>
        <taxon>Fungi</taxon>
        <taxon>Dikarya</taxon>
        <taxon>Ascomycota</taxon>
        <taxon>Pezizomycotina</taxon>
        <taxon>Dothideomycetes</taxon>
        <taxon>Pleosporomycetidae</taxon>
        <taxon>Mytilinidiales</taxon>
        <taxon>Mytilinidiaceae</taxon>
        <taxon>Lophium</taxon>
    </lineage>
</organism>